<sequence>MGHLGGAHFTDLALPQKLRELVILLTTAKFKSTYEFTHHTPVSQATGVTDEQREDIGNAGEQKGYFSKGDGGEGNVGWEEKEKVLLGFVEAVIESVDGDVSDELFGKVKELFSDREIVEIVSLEGFYYTFSRLTTVLRVEMDEPSKV</sequence>
<proteinExistence type="predicted"/>
<protein>
    <recommendedName>
        <fullName evidence="3">Carboxymuconolactone decarboxylase-like domain-containing protein</fullName>
    </recommendedName>
</protein>
<evidence type="ECO:0000313" key="2">
    <source>
        <dbReference type="Proteomes" id="UP000799757"/>
    </source>
</evidence>
<name>A0A6A6XEP8_9PLEO</name>
<dbReference type="SUPFAM" id="SSF69118">
    <property type="entry name" value="AhpD-like"/>
    <property type="match status" value="1"/>
</dbReference>
<dbReference type="AlphaFoldDB" id="A0A6A6XEP8"/>
<gene>
    <name evidence="1" type="ORF">K505DRAFT_361143</name>
</gene>
<reference evidence="1" key="1">
    <citation type="journal article" date="2020" name="Stud. Mycol.">
        <title>101 Dothideomycetes genomes: a test case for predicting lifestyles and emergence of pathogens.</title>
        <authorList>
            <person name="Haridas S."/>
            <person name="Albert R."/>
            <person name="Binder M."/>
            <person name="Bloem J."/>
            <person name="Labutti K."/>
            <person name="Salamov A."/>
            <person name="Andreopoulos B."/>
            <person name="Baker S."/>
            <person name="Barry K."/>
            <person name="Bills G."/>
            <person name="Bluhm B."/>
            <person name="Cannon C."/>
            <person name="Castanera R."/>
            <person name="Culley D."/>
            <person name="Daum C."/>
            <person name="Ezra D."/>
            <person name="Gonzalez J."/>
            <person name="Henrissat B."/>
            <person name="Kuo A."/>
            <person name="Liang C."/>
            <person name="Lipzen A."/>
            <person name="Lutzoni F."/>
            <person name="Magnuson J."/>
            <person name="Mondo S."/>
            <person name="Nolan M."/>
            <person name="Ohm R."/>
            <person name="Pangilinan J."/>
            <person name="Park H.-J."/>
            <person name="Ramirez L."/>
            <person name="Alfaro M."/>
            <person name="Sun H."/>
            <person name="Tritt A."/>
            <person name="Yoshinaga Y."/>
            <person name="Zwiers L.-H."/>
            <person name="Turgeon B."/>
            <person name="Goodwin S."/>
            <person name="Spatafora J."/>
            <person name="Crous P."/>
            <person name="Grigoriev I."/>
        </authorList>
    </citation>
    <scope>NUCLEOTIDE SEQUENCE</scope>
    <source>
        <strain evidence="1">CBS 109.77</strain>
    </source>
</reference>
<dbReference type="PANTHER" id="PTHR34846">
    <property type="entry name" value="4-CARBOXYMUCONOLACTONE DECARBOXYLASE FAMILY PROTEIN (AFU_ORTHOLOGUE AFUA_6G11590)"/>
    <property type="match status" value="1"/>
</dbReference>
<accession>A0A6A6XEP8</accession>
<evidence type="ECO:0008006" key="3">
    <source>
        <dbReference type="Google" id="ProtNLM"/>
    </source>
</evidence>
<keyword evidence="2" id="KW-1185">Reference proteome</keyword>
<dbReference type="InterPro" id="IPR029032">
    <property type="entry name" value="AhpD-like"/>
</dbReference>
<dbReference type="Proteomes" id="UP000799757">
    <property type="component" value="Unassembled WGS sequence"/>
</dbReference>
<evidence type="ECO:0000313" key="1">
    <source>
        <dbReference type="EMBL" id="KAF2794375.1"/>
    </source>
</evidence>
<dbReference type="OrthoDB" id="2567457at2759"/>
<dbReference type="Gene3D" id="1.20.1290.10">
    <property type="entry name" value="AhpD-like"/>
    <property type="match status" value="1"/>
</dbReference>
<organism evidence="1 2">
    <name type="scientific">Melanomma pulvis-pyrius CBS 109.77</name>
    <dbReference type="NCBI Taxonomy" id="1314802"/>
    <lineage>
        <taxon>Eukaryota</taxon>
        <taxon>Fungi</taxon>
        <taxon>Dikarya</taxon>
        <taxon>Ascomycota</taxon>
        <taxon>Pezizomycotina</taxon>
        <taxon>Dothideomycetes</taxon>
        <taxon>Pleosporomycetidae</taxon>
        <taxon>Pleosporales</taxon>
        <taxon>Melanommataceae</taxon>
        <taxon>Melanomma</taxon>
    </lineage>
</organism>
<dbReference type="PANTHER" id="PTHR34846:SF5">
    <property type="entry name" value="CARBOXYMUCONOLACTONE DECARBOXYLASE-LIKE DOMAIN-CONTAINING PROTEIN"/>
    <property type="match status" value="1"/>
</dbReference>
<dbReference type="EMBL" id="MU001893">
    <property type="protein sequence ID" value="KAF2794375.1"/>
    <property type="molecule type" value="Genomic_DNA"/>
</dbReference>